<feature type="compositionally biased region" description="Polar residues" evidence="1">
    <location>
        <begin position="570"/>
        <end position="583"/>
    </location>
</feature>
<gene>
    <name evidence="2" type="ORF">C8A05DRAFT_44768</name>
</gene>
<organism evidence="2 3">
    <name type="scientific">Staphylotrichum tortipilum</name>
    <dbReference type="NCBI Taxonomy" id="2831512"/>
    <lineage>
        <taxon>Eukaryota</taxon>
        <taxon>Fungi</taxon>
        <taxon>Dikarya</taxon>
        <taxon>Ascomycota</taxon>
        <taxon>Pezizomycotina</taxon>
        <taxon>Sordariomycetes</taxon>
        <taxon>Sordariomycetidae</taxon>
        <taxon>Sordariales</taxon>
        <taxon>Chaetomiaceae</taxon>
        <taxon>Staphylotrichum</taxon>
    </lineage>
</organism>
<feature type="compositionally biased region" description="Basic and acidic residues" evidence="1">
    <location>
        <begin position="512"/>
        <end position="529"/>
    </location>
</feature>
<evidence type="ECO:0000313" key="3">
    <source>
        <dbReference type="Proteomes" id="UP001303889"/>
    </source>
</evidence>
<feature type="compositionally biased region" description="Basic and acidic residues" evidence="1">
    <location>
        <begin position="710"/>
        <end position="721"/>
    </location>
</feature>
<feature type="compositionally biased region" description="Basic and acidic residues" evidence="1">
    <location>
        <begin position="800"/>
        <end position="822"/>
    </location>
</feature>
<keyword evidence="3" id="KW-1185">Reference proteome</keyword>
<feature type="compositionally biased region" description="Polar residues" evidence="1">
    <location>
        <begin position="177"/>
        <end position="186"/>
    </location>
</feature>
<feature type="compositionally biased region" description="Basic and acidic residues" evidence="1">
    <location>
        <begin position="591"/>
        <end position="628"/>
    </location>
</feature>
<feature type="region of interest" description="Disordered" evidence="1">
    <location>
        <begin position="832"/>
        <end position="851"/>
    </location>
</feature>
<protein>
    <submittedName>
        <fullName evidence="2">Altered inheritance of mitochondria protein 21</fullName>
    </submittedName>
</protein>
<dbReference type="Pfam" id="PF11489">
    <property type="entry name" value="Aim21"/>
    <property type="match status" value="1"/>
</dbReference>
<feature type="compositionally biased region" description="Pro residues" evidence="1">
    <location>
        <begin position="654"/>
        <end position="666"/>
    </location>
</feature>
<feature type="compositionally biased region" description="Polar residues" evidence="1">
    <location>
        <begin position="159"/>
        <end position="170"/>
    </location>
</feature>
<evidence type="ECO:0000256" key="1">
    <source>
        <dbReference type="SAM" id="MobiDB-lite"/>
    </source>
</evidence>
<dbReference type="EMBL" id="MU855566">
    <property type="protein sequence ID" value="KAK3901630.1"/>
    <property type="molecule type" value="Genomic_DNA"/>
</dbReference>
<comment type="caution">
    <text evidence="2">The sequence shown here is derived from an EMBL/GenBank/DDBJ whole genome shotgun (WGS) entry which is preliminary data.</text>
</comment>
<feature type="compositionally biased region" description="Low complexity" evidence="1">
    <location>
        <begin position="633"/>
        <end position="653"/>
    </location>
</feature>
<feature type="compositionally biased region" description="Polar residues" evidence="1">
    <location>
        <begin position="130"/>
        <end position="142"/>
    </location>
</feature>
<name>A0AAN6MIQ6_9PEZI</name>
<dbReference type="Proteomes" id="UP001303889">
    <property type="component" value="Unassembled WGS sequence"/>
</dbReference>
<proteinExistence type="predicted"/>
<accession>A0AAN6MIQ6</accession>
<feature type="compositionally biased region" description="Basic and acidic residues" evidence="1">
    <location>
        <begin position="840"/>
        <end position="851"/>
    </location>
</feature>
<reference evidence="2" key="2">
    <citation type="submission" date="2023-05" db="EMBL/GenBank/DDBJ databases">
        <authorList>
            <consortium name="Lawrence Berkeley National Laboratory"/>
            <person name="Steindorff A."/>
            <person name="Hensen N."/>
            <person name="Bonometti L."/>
            <person name="Westerberg I."/>
            <person name="Brannstrom I.O."/>
            <person name="Guillou S."/>
            <person name="Cros-Aarteil S."/>
            <person name="Calhoun S."/>
            <person name="Haridas S."/>
            <person name="Kuo A."/>
            <person name="Mondo S."/>
            <person name="Pangilinan J."/>
            <person name="Riley R."/>
            <person name="Labutti K."/>
            <person name="Andreopoulos B."/>
            <person name="Lipzen A."/>
            <person name="Chen C."/>
            <person name="Yanf M."/>
            <person name="Daum C."/>
            <person name="Ng V."/>
            <person name="Clum A."/>
            <person name="Ohm R."/>
            <person name="Martin F."/>
            <person name="Silar P."/>
            <person name="Natvig D."/>
            <person name="Lalanne C."/>
            <person name="Gautier V."/>
            <person name="Ament-Velasquez S.L."/>
            <person name="Kruys A."/>
            <person name="Hutchinson M.I."/>
            <person name="Powell A.J."/>
            <person name="Barry K."/>
            <person name="Miller A.N."/>
            <person name="Grigoriev I.V."/>
            <person name="Debuchy R."/>
            <person name="Gladieux P."/>
            <person name="Thoren M.H."/>
            <person name="Johannesson H."/>
        </authorList>
    </citation>
    <scope>NUCLEOTIDE SEQUENCE</scope>
    <source>
        <strain evidence="2">CBS 103.79</strain>
    </source>
</reference>
<reference evidence="2" key="1">
    <citation type="journal article" date="2023" name="Mol. Phylogenet. Evol.">
        <title>Genome-scale phylogeny and comparative genomics of the fungal order Sordariales.</title>
        <authorList>
            <person name="Hensen N."/>
            <person name="Bonometti L."/>
            <person name="Westerberg I."/>
            <person name="Brannstrom I.O."/>
            <person name="Guillou S."/>
            <person name="Cros-Aarteil S."/>
            <person name="Calhoun S."/>
            <person name="Haridas S."/>
            <person name="Kuo A."/>
            <person name="Mondo S."/>
            <person name="Pangilinan J."/>
            <person name="Riley R."/>
            <person name="LaButti K."/>
            <person name="Andreopoulos B."/>
            <person name="Lipzen A."/>
            <person name="Chen C."/>
            <person name="Yan M."/>
            <person name="Daum C."/>
            <person name="Ng V."/>
            <person name="Clum A."/>
            <person name="Steindorff A."/>
            <person name="Ohm R.A."/>
            <person name="Martin F."/>
            <person name="Silar P."/>
            <person name="Natvig D.O."/>
            <person name="Lalanne C."/>
            <person name="Gautier V."/>
            <person name="Ament-Velasquez S.L."/>
            <person name="Kruys A."/>
            <person name="Hutchinson M.I."/>
            <person name="Powell A.J."/>
            <person name="Barry K."/>
            <person name="Miller A.N."/>
            <person name="Grigoriev I.V."/>
            <person name="Debuchy R."/>
            <person name="Gladieux P."/>
            <person name="Hiltunen Thoren M."/>
            <person name="Johannesson H."/>
        </authorList>
    </citation>
    <scope>NUCLEOTIDE SEQUENCE</scope>
    <source>
        <strain evidence="2">CBS 103.79</strain>
    </source>
</reference>
<feature type="region of interest" description="Disordered" evidence="1">
    <location>
        <begin position="1"/>
        <end position="194"/>
    </location>
</feature>
<sequence>MATATASPPTIPPRPSRNEDKPSTPMIPPRPVNRRVQRPISPNPDRFAPSPLNETVFLKSPGSLQNGGRNGYNGDPIPRSTSVELPSLGEEGKEYATLAAELDEENAAPEQTRTVGDDLKLHAPRPSLPPSSAKQRVMTVTRTDSERAASFGIGRPSSVDDSTAAVPSNRSLKKKASTASQLSTSDTHIDDEQGIPEIGLQVPMYKNAGDVQAPSPAITGAEGAKGKHHTRRTSARGNLPPGSYGLHGHGVAPQDKLEKAYYDKHPDLLKKEKVQHHYDRPNDFSMSRGDLEQIVRDTASRGSGLAVKNYTGTPSDQVGWQAMEESASRIASPHIESPELKAVPIHVDEPNRRRSVMFSDSESLNGDEPERSYTAPILADDEVAKDPSPYANQPAVEPPVMELEETSRPTSRPASVYKEPTFELQHTPLEDVEEYEPLFKDDEKKTLEEPTTKAEKRKSNQPQRFPSADVWEDAPSSVFYTAEVSAPELFDEQEKPGPTPQEGETAAQAFARHQEELAEKELHGQRETQKSVWSPPPTKPNAVPKALARPPMQPRFPSRDVWEDAPDSLQLETTVSTPQQDEVPTSPADTLKPDVPERPSSRPSIPERAKPKKQPSTDDKPAIPERPKPQIPARPAKASPAPAAEPSEAAAAPAPAPAAKPKPAVPARPMGSKIAALQAGFMSDLNRRLQLGPQAPKKEEPAEEEEEKKEEEKAPLSDARKGRARGPARRAPAAAAAVPAVAPVVEEGKAPAVFGFVGAVRLFEIDPDEGDVLAGVAKAEAEPAVEAKVEAEAEAEPEPEVEKEVVVEPEPEPAKEEVKVAEPEPPAAVVVEAEAEPAEAGEKAKAEEVVS</sequence>
<feature type="region of interest" description="Disordered" evidence="1">
    <location>
        <begin position="208"/>
        <end position="246"/>
    </location>
</feature>
<dbReference type="InterPro" id="IPR021582">
    <property type="entry name" value="Aim21"/>
</dbReference>
<dbReference type="AlphaFoldDB" id="A0AAN6MIQ6"/>
<feature type="region of interest" description="Disordered" evidence="1">
    <location>
        <begin position="329"/>
        <end position="671"/>
    </location>
</feature>
<feature type="region of interest" description="Disordered" evidence="1">
    <location>
        <begin position="785"/>
        <end position="825"/>
    </location>
</feature>
<feature type="compositionally biased region" description="Basic and acidic residues" evidence="1">
    <location>
        <begin position="437"/>
        <end position="458"/>
    </location>
</feature>
<feature type="region of interest" description="Disordered" evidence="1">
    <location>
        <begin position="685"/>
        <end position="737"/>
    </location>
</feature>
<evidence type="ECO:0000313" key="2">
    <source>
        <dbReference type="EMBL" id="KAK3901630.1"/>
    </source>
</evidence>